<protein>
    <submittedName>
        <fullName evidence="1">Uncharacterized protein</fullName>
    </submittedName>
</protein>
<evidence type="ECO:0000313" key="2">
    <source>
        <dbReference type="Proteomes" id="UP000003598"/>
    </source>
</evidence>
<gene>
    <name evidence="1" type="ORF">HMPREF9441_01815</name>
</gene>
<reference evidence="1 2" key="1">
    <citation type="submission" date="2011-03" db="EMBL/GenBank/DDBJ databases">
        <authorList>
            <person name="Weinstock G."/>
            <person name="Sodergren E."/>
            <person name="Clifton S."/>
            <person name="Fulton L."/>
            <person name="Fulton B."/>
            <person name="Courtney L."/>
            <person name="Fronick C."/>
            <person name="Harrison M."/>
            <person name="Strong C."/>
            <person name="Farmer C."/>
            <person name="Delahaunty K."/>
            <person name="Markovic C."/>
            <person name="Hall O."/>
            <person name="Minx P."/>
            <person name="Tomlinson C."/>
            <person name="Mitreva M."/>
            <person name="Hou S."/>
            <person name="Chen J."/>
            <person name="Wollam A."/>
            <person name="Pepin K.H."/>
            <person name="Johnson M."/>
            <person name="Bhonagiri V."/>
            <person name="Zhang X."/>
            <person name="Suruliraj S."/>
            <person name="Warren W."/>
            <person name="Chinwalla A."/>
            <person name="Mardis E.R."/>
            <person name="Wilson R.K."/>
        </authorList>
    </citation>
    <scope>NUCLEOTIDE SEQUENCE [LARGE SCALE GENOMIC DNA]</scope>
    <source>
        <strain evidence="1 2">YIT 11840</strain>
    </source>
</reference>
<proteinExistence type="predicted"/>
<dbReference type="AlphaFoldDB" id="G5SR25"/>
<comment type="caution">
    <text evidence="1">The sequence shown here is derived from an EMBL/GenBank/DDBJ whole genome shotgun (WGS) entry which is preliminary data.</text>
</comment>
<keyword evidence="2" id="KW-1185">Reference proteome</keyword>
<accession>G5SR25</accession>
<sequence>MKGLSRKLLGGTFTVPKSPQIRTLQVIFTQSTPTNIDLMRYTIFSITKPGMPF</sequence>
<organism evidence="1 2">
    <name type="scientific">Paraprevotella clara YIT 11840</name>
    <dbReference type="NCBI Taxonomy" id="762968"/>
    <lineage>
        <taxon>Bacteria</taxon>
        <taxon>Pseudomonadati</taxon>
        <taxon>Bacteroidota</taxon>
        <taxon>Bacteroidia</taxon>
        <taxon>Bacteroidales</taxon>
        <taxon>Prevotellaceae</taxon>
        <taxon>Paraprevotella</taxon>
    </lineage>
</organism>
<dbReference type="EMBL" id="AFFY01000022">
    <property type="protein sequence ID" value="EHH00578.1"/>
    <property type="molecule type" value="Genomic_DNA"/>
</dbReference>
<evidence type="ECO:0000313" key="1">
    <source>
        <dbReference type="EMBL" id="EHH00578.1"/>
    </source>
</evidence>
<dbReference type="HOGENOM" id="CLU_3064376_0_0_10"/>
<name>G5SR25_9BACT</name>
<dbReference type="Proteomes" id="UP000003598">
    <property type="component" value="Unassembled WGS sequence"/>
</dbReference>